<dbReference type="Proteomes" id="UP000014204">
    <property type="component" value="Unassembled WGS sequence"/>
</dbReference>
<dbReference type="EMBL" id="ASSY01000005">
    <property type="protein sequence ID" value="EOS52528.1"/>
    <property type="molecule type" value="Genomic_DNA"/>
</dbReference>
<comment type="caution">
    <text evidence="1">The sequence shown here is derived from an EMBL/GenBank/DDBJ whole genome shotgun (WGS) entry which is preliminary data.</text>
</comment>
<evidence type="ECO:0000313" key="2">
    <source>
        <dbReference type="Proteomes" id="UP000014204"/>
    </source>
</evidence>
<protein>
    <submittedName>
        <fullName evidence="1">Uncharacterized protein</fullName>
    </submittedName>
</protein>
<sequence length="60" mass="6978">MTKRKNYEFPYPYAPDLREYKSGIVLDGVEHGTMAAVRAGCSCQACLERKKRAQKRGWRR</sequence>
<accession>R9L1V8</accession>
<organism evidence="1 2">
    <name type="scientific">Adlercreutzia caecimuris B7</name>
    <dbReference type="NCBI Taxonomy" id="1235794"/>
    <lineage>
        <taxon>Bacteria</taxon>
        <taxon>Bacillati</taxon>
        <taxon>Actinomycetota</taxon>
        <taxon>Coriobacteriia</taxon>
        <taxon>Eggerthellales</taxon>
        <taxon>Eggerthellaceae</taxon>
        <taxon>Adlercreutzia</taxon>
    </lineage>
</organism>
<dbReference type="RefSeq" id="WP_016308792.1">
    <property type="nucleotide sequence ID" value="NZ_KE159646.1"/>
</dbReference>
<gene>
    <name evidence="1" type="ORF">C811_00564</name>
</gene>
<dbReference type="HOGENOM" id="CLU_2934128_0_0_11"/>
<dbReference type="STRING" id="1235794.C811_00564"/>
<dbReference type="GeneID" id="82190176"/>
<keyword evidence="2" id="KW-1185">Reference proteome</keyword>
<evidence type="ECO:0000313" key="1">
    <source>
        <dbReference type="EMBL" id="EOS52528.1"/>
    </source>
</evidence>
<name>R9L1V8_9ACTN</name>
<reference evidence="1 2" key="1">
    <citation type="submission" date="2013-04" db="EMBL/GenBank/DDBJ databases">
        <title>The Genome Sequence of Enterorhabdus caecimuris B7.</title>
        <authorList>
            <consortium name="The Broad Institute Genomics Platform"/>
            <consortium name="The Broad Institute Genome Sequencing Center for Infectious Disease"/>
            <person name="Earl A."/>
            <person name="Xavier R."/>
            <person name="Elson C."/>
            <person name="Duck W."/>
            <person name="Walker B."/>
            <person name="Young S."/>
            <person name="Zeng Q."/>
            <person name="Gargeya S."/>
            <person name="Fitzgerald M."/>
            <person name="Haas B."/>
            <person name="Abouelleil A."/>
            <person name="Allen A.W."/>
            <person name="Alvarado L."/>
            <person name="Arachchi H.M."/>
            <person name="Berlin A.M."/>
            <person name="Chapman S.B."/>
            <person name="Gainer-Dewar J."/>
            <person name="Goldberg J."/>
            <person name="Griggs A."/>
            <person name="Gujja S."/>
            <person name="Hansen M."/>
            <person name="Howarth C."/>
            <person name="Imamovic A."/>
            <person name="Ireland A."/>
            <person name="Larimer J."/>
            <person name="McCowan C."/>
            <person name="Murphy C."/>
            <person name="Pearson M."/>
            <person name="Poon T.W."/>
            <person name="Priest M."/>
            <person name="Roberts A."/>
            <person name="Saif S."/>
            <person name="Shea T."/>
            <person name="Sisk P."/>
            <person name="Sykes S."/>
            <person name="Wortman J."/>
            <person name="Nusbaum C."/>
            <person name="Birren B."/>
        </authorList>
    </citation>
    <scope>NUCLEOTIDE SEQUENCE [LARGE SCALE GENOMIC DNA]</scope>
    <source>
        <strain evidence="1 2">B7</strain>
    </source>
</reference>
<dbReference type="AlphaFoldDB" id="R9L1V8"/>
<proteinExistence type="predicted"/>